<reference evidence="1" key="1">
    <citation type="submission" date="2024-09" db="EMBL/GenBank/DDBJ databases">
        <title>Draft Genome Sequences of Neofusicoccum parvum.</title>
        <authorList>
            <person name="Ashida A."/>
            <person name="Camagna M."/>
            <person name="Tanaka A."/>
            <person name="Takemoto D."/>
        </authorList>
    </citation>
    <scope>NUCLEOTIDE SEQUENCE</scope>
    <source>
        <strain evidence="1">PPO83</strain>
    </source>
</reference>
<gene>
    <name evidence="1" type="primary">g3379</name>
    <name evidence="1" type="ORF">NpPPO83_00003379</name>
</gene>
<protein>
    <submittedName>
        <fullName evidence="1">Quinate permease protein</fullName>
    </submittedName>
</protein>
<name>A0ACB5SLG5_9PEZI</name>
<evidence type="ECO:0000313" key="1">
    <source>
        <dbReference type="EMBL" id="GME46917.1"/>
    </source>
</evidence>
<sequence length="548" mass="60762">MGGGTSIWASPEWKSDPRQIFNSRLLLLTVTVAWAGCSYGFDQGNIGGVLTLPSFRHAFGLDTLSADEADKREGDIAAMMAAGGSAGALLAAPSSDFLGRKNSMLIFGFCFLIGATMQEIANLGVFYAGRLIAGIAIGGMSMLAPQYLAENSPKSVRGSLTTLYNLMIILALSLAFWINYGVSKWNSDTIHLNNLQWKLSMSIQIIPGGFMFLMMWFVLETPRALIARGKREQGLKNLCTLRGLPAHHQYVQQEYMEVCAQVDAEQELRAGHNYWLVIKDIFTIRSNTRRFFLAVTLFLFHKFTGTDSLNYFAPDIFEMIGVKGGSTTLLTTGVYGLVKLATTILYVAVIVDRVGRRRPLMVGAFIQATAMLYIALYVRFGNPSAHHGTEAGGIVGIIWIYLYAFGWSFGWSVAPYVVAAEIFPARIRSVCMAFCLFVNWIVDYGITKATPSMMTHLGYGTFLLYAVLTYIGVVFVYFCMPELKGRSIESMDDLFAHPLWTMFRRAYPTEEQKVRHDVYDKMALDEEPAAAAVADVKKQDGAVHVERV</sequence>
<dbReference type="EMBL" id="BSXG01000128">
    <property type="protein sequence ID" value="GME46917.1"/>
    <property type="molecule type" value="Genomic_DNA"/>
</dbReference>
<evidence type="ECO:0000313" key="2">
    <source>
        <dbReference type="Proteomes" id="UP001165186"/>
    </source>
</evidence>
<keyword evidence="2" id="KW-1185">Reference proteome</keyword>
<dbReference type="Proteomes" id="UP001165186">
    <property type="component" value="Unassembled WGS sequence"/>
</dbReference>
<proteinExistence type="predicted"/>
<organism evidence="1 2">
    <name type="scientific">Neofusicoccum parvum</name>
    <dbReference type="NCBI Taxonomy" id="310453"/>
    <lineage>
        <taxon>Eukaryota</taxon>
        <taxon>Fungi</taxon>
        <taxon>Dikarya</taxon>
        <taxon>Ascomycota</taxon>
        <taxon>Pezizomycotina</taxon>
        <taxon>Dothideomycetes</taxon>
        <taxon>Dothideomycetes incertae sedis</taxon>
        <taxon>Botryosphaeriales</taxon>
        <taxon>Botryosphaeriaceae</taxon>
        <taxon>Neofusicoccum</taxon>
    </lineage>
</organism>
<comment type="caution">
    <text evidence="1">The sequence shown here is derived from an EMBL/GenBank/DDBJ whole genome shotgun (WGS) entry which is preliminary data.</text>
</comment>
<accession>A0ACB5SLG5</accession>